<dbReference type="InterPro" id="IPR027784">
    <property type="entry name" value="Slx4_ascomycetes"/>
</dbReference>
<protein>
    <recommendedName>
        <fullName evidence="1">Structure-specific endonuclease subunit SLX4</fullName>
    </recommendedName>
</protein>
<evidence type="ECO:0000313" key="3">
    <source>
        <dbReference type="EMBL" id="PWY91118.1"/>
    </source>
</evidence>
<comment type="subunit">
    <text evidence="1">Forms a heterodimer with SLX1.</text>
</comment>
<feature type="compositionally biased region" description="Low complexity" evidence="2">
    <location>
        <begin position="674"/>
        <end position="694"/>
    </location>
</feature>
<feature type="compositionally biased region" description="Low complexity" evidence="2">
    <location>
        <begin position="153"/>
        <end position="167"/>
    </location>
</feature>
<organism evidence="3 4">
    <name type="scientific">Aspergillus heteromorphus CBS 117.55</name>
    <dbReference type="NCBI Taxonomy" id="1448321"/>
    <lineage>
        <taxon>Eukaryota</taxon>
        <taxon>Fungi</taxon>
        <taxon>Dikarya</taxon>
        <taxon>Ascomycota</taxon>
        <taxon>Pezizomycotina</taxon>
        <taxon>Eurotiomycetes</taxon>
        <taxon>Eurotiomycetidae</taxon>
        <taxon>Eurotiales</taxon>
        <taxon>Aspergillaceae</taxon>
        <taxon>Aspergillus</taxon>
        <taxon>Aspergillus subgen. Circumdati</taxon>
    </lineage>
</organism>
<feature type="compositionally biased region" description="Polar residues" evidence="2">
    <location>
        <begin position="316"/>
        <end position="326"/>
    </location>
</feature>
<dbReference type="Proteomes" id="UP000247233">
    <property type="component" value="Unassembled WGS sequence"/>
</dbReference>
<dbReference type="HAMAP" id="MF_03110">
    <property type="entry name" value="Endonuc_su_Slx4"/>
    <property type="match status" value="1"/>
</dbReference>
<dbReference type="AlphaFoldDB" id="A0A317X294"/>
<feature type="compositionally biased region" description="Low complexity" evidence="2">
    <location>
        <begin position="89"/>
        <end position="98"/>
    </location>
</feature>
<name>A0A317X294_9EURO</name>
<feature type="compositionally biased region" description="Polar residues" evidence="2">
    <location>
        <begin position="544"/>
        <end position="554"/>
    </location>
</feature>
<comment type="function">
    <text evidence="1">Regulatory subunit of the SLX1-SLX4 structure-specific endonuclease that resolves DNA secondary structures generated during DNA repair and recombination. Has endonuclease activity towards branched DNA substrates, introducing single-strand cuts in duplex DNA close to junctions with ss-DNA.</text>
</comment>
<keyword evidence="1" id="KW-0234">DNA repair</keyword>
<gene>
    <name evidence="1" type="primary">SLX4</name>
    <name evidence="3" type="ORF">BO70DRAFT_376871</name>
</gene>
<dbReference type="OrthoDB" id="5349119at2759"/>
<dbReference type="GO" id="GO:0006310">
    <property type="term" value="P:DNA recombination"/>
    <property type="evidence" value="ECO:0007669"/>
    <property type="project" value="UniProtKB-UniRule"/>
</dbReference>
<feature type="region of interest" description="Disordered" evidence="2">
    <location>
        <begin position="506"/>
        <end position="579"/>
    </location>
</feature>
<evidence type="ECO:0000256" key="2">
    <source>
        <dbReference type="SAM" id="MobiDB-lite"/>
    </source>
</evidence>
<dbReference type="GO" id="GO:0033557">
    <property type="term" value="C:Slx1-Slx4 complex"/>
    <property type="evidence" value="ECO:0007669"/>
    <property type="project" value="UniProtKB-UniRule"/>
</dbReference>
<evidence type="ECO:0000313" key="4">
    <source>
        <dbReference type="Proteomes" id="UP000247233"/>
    </source>
</evidence>
<proteinExistence type="inferred from homology"/>
<feature type="compositionally biased region" description="Acidic residues" evidence="2">
    <location>
        <begin position="722"/>
        <end position="733"/>
    </location>
</feature>
<comment type="subcellular location">
    <subcellularLocation>
        <location evidence="1">Nucleus</location>
    </subcellularLocation>
</comment>
<keyword evidence="1" id="KW-0233">DNA recombination</keyword>
<dbReference type="GO" id="GO:0006281">
    <property type="term" value="P:DNA repair"/>
    <property type="evidence" value="ECO:0007669"/>
    <property type="project" value="UniProtKB-UniRule"/>
</dbReference>
<keyword evidence="1" id="KW-0597">Phosphoprotein</keyword>
<keyword evidence="1" id="KW-0227">DNA damage</keyword>
<feature type="compositionally biased region" description="Basic residues" evidence="2">
    <location>
        <begin position="373"/>
        <end position="385"/>
    </location>
</feature>
<feature type="region of interest" description="Disordered" evidence="2">
    <location>
        <begin position="353"/>
        <end position="401"/>
    </location>
</feature>
<sequence>MPAATTAEVEVLVLSSSPVHNTPAAAPPLAYDPEELFGLSPIDASTTPLPSPSELFRAPTRSRFFQSDNSVRKKGSAGSKTKGKGSDMTTATTTATATGIVEVPAGDQTKRTRGRPKKDPKTAPGDPEPNAEVAEKAPKKTTAGTRRKKSAETTTKGKSSGNKTISGRVGKAGTSRPKEAGGGGGGGGGGEKADCLLLTPRASPATATATKDDVPDWETDGLQLEQATKRRLDWTPTSNSTKSVVELDGKSNVEGSLKNFGDLLSVYGFSGMAAPIGNQVASGECGPTKRRRIELVDPGVYPPKKGVVEDTDKSTTDGSRQSTPTVQKKPRKGAKRFTTLTARVTANYINESAESSEAIDGGTTASEDTSAAKGKRSKSKKKGKSSSKASEPQFVVLSPDEAAKSLEDQELVFGTCSQLEREDSPTMIRELQAAIRESERSIVSESSSRSYLKSDKGASSAVSRFSGSGDLWSVASRDTDGSLMQVEVVDLVDTPVKSAAPAFLEQSSNKGEDVPTEIDINMSKHDGKETSEPEVAVPTRKEPSTITKPTQPVNTPAKDPAPQDAVSHPPMPQFSGFTDAQLSKQIATYGFKPLRSRQKMIDLLQRCWESKSSTSGTVARPTPENAQSHNPPAGPVSEPASSQPKPSSKSASKGTTRKTNPKPKSKLPAKSSKKPAAGNIPSTTTIDTSKETTSLPPQPKPQKPTTAQTPTKKAKPRTSFADVEEIEDSEDDAILTPRHLLQPFSSTTTTTTTTTKSTLPTSPTPSNSNPSLAPPTPNLPNRPTPPLSPSPTYLTK</sequence>
<keyword evidence="1" id="KW-0539">Nucleus</keyword>
<feature type="region of interest" description="Disordered" evidence="2">
    <location>
        <begin position="41"/>
        <end position="195"/>
    </location>
</feature>
<feature type="compositionally biased region" description="Low complexity" evidence="2">
    <location>
        <begin position="637"/>
        <end position="653"/>
    </location>
</feature>
<accession>A0A317X294</accession>
<feature type="compositionally biased region" description="Basic and acidic residues" evidence="2">
    <location>
        <begin position="306"/>
        <end position="315"/>
    </location>
</feature>
<feature type="region of interest" description="Disordered" evidence="2">
    <location>
        <begin position="609"/>
        <end position="796"/>
    </location>
</feature>
<feature type="compositionally biased region" description="Gly residues" evidence="2">
    <location>
        <begin position="180"/>
        <end position="190"/>
    </location>
</feature>
<comment type="caution">
    <text evidence="3">The sequence shown here is derived from an EMBL/GenBank/DDBJ whole genome shotgun (WGS) entry which is preliminary data.</text>
</comment>
<dbReference type="CDD" id="cd22999">
    <property type="entry name" value="SAP_SLX4"/>
    <property type="match status" value="1"/>
</dbReference>
<feature type="compositionally biased region" description="Pro residues" evidence="2">
    <location>
        <begin position="772"/>
        <end position="789"/>
    </location>
</feature>
<dbReference type="GO" id="GO:0006260">
    <property type="term" value="P:DNA replication"/>
    <property type="evidence" value="ECO:0007669"/>
    <property type="project" value="InterPro"/>
</dbReference>
<dbReference type="EMBL" id="MSFL01000002">
    <property type="protein sequence ID" value="PWY91118.1"/>
    <property type="molecule type" value="Genomic_DNA"/>
</dbReference>
<reference evidence="3 4" key="1">
    <citation type="submission" date="2016-12" db="EMBL/GenBank/DDBJ databases">
        <title>The genomes of Aspergillus section Nigri reveals drivers in fungal speciation.</title>
        <authorList>
            <consortium name="DOE Joint Genome Institute"/>
            <person name="Vesth T.C."/>
            <person name="Nybo J."/>
            <person name="Theobald S."/>
            <person name="Brandl J."/>
            <person name="Frisvad J.C."/>
            <person name="Nielsen K.F."/>
            <person name="Lyhne E.K."/>
            <person name="Kogle M.E."/>
            <person name="Kuo A."/>
            <person name="Riley R."/>
            <person name="Clum A."/>
            <person name="Nolan M."/>
            <person name="Lipzen A."/>
            <person name="Salamov A."/>
            <person name="Henrissat B."/>
            <person name="Wiebenga A."/>
            <person name="De Vries R.P."/>
            <person name="Grigoriev I.V."/>
            <person name="Mortensen U.H."/>
            <person name="Andersen M.R."/>
            <person name="Baker S.E."/>
        </authorList>
    </citation>
    <scope>NUCLEOTIDE SEQUENCE [LARGE SCALE GENOMIC DNA]</scope>
    <source>
        <strain evidence="3 4">CBS 117.55</strain>
    </source>
</reference>
<feature type="compositionally biased region" description="Basic and acidic residues" evidence="2">
    <location>
        <begin position="522"/>
        <end position="531"/>
    </location>
</feature>
<comment type="PTM">
    <text evidence="1">Phosphorylated in response to DNA damage.</text>
</comment>
<evidence type="ECO:0000256" key="1">
    <source>
        <dbReference type="HAMAP-Rule" id="MF_03110"/>
    </source>
</evidence>
<comment type="similarity">
    <text evidence="1">Belongs to the SLX4 family.</text>
</comment>
<keyword evidence="4" id="KW-1185">Reference proteome</keyword>
<dbReference type="STRING" id="1448321.A0A317X294"/>
<feature type="compositionally biased region" description="Basic residues" evidence="2">
    <location>
        <begin position="655"/>
        <end position="673"/>
    </location>
</feature>
<feature type="region of interest" description="Disordered" evidence="2">
    <location>
        <begin position="295"/>
        <end position="337"/>
    </location>
</feature>
<dbReference type="VEuPathDB" id="FungiDB:BO70DRAFT_376871"/>
<dbReference type="GO" id="GO:0017108">
    <property type="term" value="F:5'-flap endonuclease activity"/>
    <property type="evidence" value="ECO:0007669"/>
    <property type="project" value="InterPro"/>
</dbReference>
<feature type="region of interest" description="Disordered" evidence="2">
    <location>
        <begin position="438"/>
        <end position="475"/>
    </location>
</feature>
<feature type="compositionally biased region" description="Low complexity" evidence="2">
    <location>
        <begin position="745"/>
        <end position="771"/>
    </location>
</feature>